<keyword evidence="2" id="KW-1185">Reference proteome</keyword>
<gene>
    <name evidence="1" type="ORF">LIER_26501</name>
</gene>
<evidence type="ECO:0000313" key="2">
    <source>
        <dbReference type="Proteomes" id="UP001454036"/>
    </source>
</evidence>
<sequence length="119" mass="13276">MQSPKTQKEAQRLTRRIAALTRFISRVGTGASNSSNLLRKGKTSNGPLIVSRRTSNHPNCWLGQWLGTSYGSIWWFRKGTPEFVNLIEATEERIWLLYIDGASNSKGSGGRDPLMVPRG</sequence>
<name>A0AAV3R9U8_LITER</name>
<dbReference type="Proteomes" id="UP001454036">
    <property type="component" value="Unassembled WGS sequence"/>
</dbReference>
<comment type="caution">
    <text evidence="1">The sequence shown here is derived from an EMBL/GenBank/DDBJ whole genome shotgun (WGS) entry which is preliminary data.</text>
</comment>
<organism evidence="1 2">
    <name type="scientific">Lithospermum erythrorhizon</name>
    <name type="common">Purple gromwell</name>
    <name type="synonym">Lithospermum officinale var. erythrorhizon</name>
    <dbReference type="NCBI Taxonomy" id="34254"/>
    <lineage>
        <taxon>Eukaryota</taxon>
        <taxon>Viridiplantae</taxon>
        <taxon>Streptophyta</taxon>
        <taxon>Embryophyta</taxon>
        <taxon>Tracheophyta</taxon>
        <taxon>Spermatophyta</taxon>
        <taxon>Magnoliopsida</taxon>
        <taxon>eudicotyledons</taxon>
        <taxon>Gunneridae</taxon>
        <taxon>Pentapetalae</taxon>
        <taxon>asterids</taxon>
        <taxon>lamiids</taxon>
        <taxon>Boraginales</taxon>
        <taxon>Boraginaceae</taxon>
        <taxon>Boraginoideae</taxon>
        <taxon>Lithospermeae</taxon>
        <taxon>Lithospermum</taxon>
    </lineage>
</organism>
<dbReference type="EMBL" id="BAABME010008260">
    <property type="protein sequence ID" value="GAA0172733.1"/>
    <property type="molecule type" value="Genomic_DNA"/>
</dbReference>
<dbReference type="AlphaFoldDB" id="A0AAV3R9U8"/>
<proteinExistence type="predicted"/>
<protein>
    <submittedName>
        <fullName evidence="1">Uncharacterized protein</fullName>
    </submittedName>
</protein>
<reference evidence="1 2" key="1">
    <citation type="submission" date="2024-01" db="EMBL/GenBank/DDBJ databases">
        <title>The complete chloroplast genome sequence of Lithospermum erythrorhizon: insights into the phylogenetic relationship among Boraginaceae species and the maternal lineages of purple gromwells.</title>
        <authorList>
            <person name="Okada T."/>
            <person name="Watanabe K."/>
        </authorList>
    </citation>
    <scope>NUCLEOTIDE SEQUENCE [LARGE SCALE GENOMIC DNA]</scope>
</reference>
<evidence type="ECO:0000313" key="1">
    <source>
        <dbReference type="EMBL" id="GAA0172733.1"/>
    </source>
</evidence>
<accession>A0AAV3R9U8</accession>